<dbReference type="Gramene" id="OE9A016796T1">
    <property type="protein sequence ID" value="OE9A016796C1"/>
    <property type="gene ID" value="OE9A016796"/>
</dbReference>
<organism evidence="2 3">
    <name type="scientific">Olea europaea subsp. europaea</name>
    <dbReference type="NCBI Taxonomy" id="158383"/>
    <lineage>
        <taxon>Eukaryota</taxon>
        <taxon>Viridiplantae</taxon>
        <taxon>Streptophyta</taxon>
        <taxon>Embryophyta</taxon>
        <taxon>Tracheophyta</taxon>
        <taxon>Spermatophyta</taxon>
        <taxon>Magnoliopsida</taxon>
        <taxon>eudicotyledons</taxon>
        <taxon>Gunneridae</taxon>
        <taxon>Pentapetalae</taxon>
        <taxon>asterids</taxon>
        <taxon>lamiids</taxon>
        <taxon>Lamiales</taxon>
        <taxon>Oleaceae</taxon>
        <taxon>Oleeae</taxon>
        <taxon>Olea</taxon>
    </lineage>
</organism>
<accession>A0A8S0V435</accession>
<dbReference type="AlphaFoldDB" id="A0A8S0V435"/>
<feature type="chain" id="PRO_5035770515" evidence="1">
    <location>
        <begin position="24"/>
        <end position="224"/>
    </location>
</feature>
<keyword evidence="1" id="KW-0732">Signal</keyword>
<sequence length="224" mass="23714">MAIPKWFCIAIMALMLSLAVCTAHRNLPGMKTDNAQIFDNPPMTMFPPDFYRNCGGGVGGGSCDDCGETPHDGGCGDCGDTGGDEGGCGGFGGGCGSGGDGYIPPQFTIPFPWFYIPGFPPLNEPYQCCPSSCGNSQDHCPRFTLHLTHDKPNPVGSKFLIPGFAPLNGIYECCPRSCACENPHRCPGFTMYSNFGTPVHNNEGDHDTTRPVMSTILAMAPASN</sequence>
<evidence type="ECO:0000256" key="1">
    <source>
        <dbReference type="SAM" id="SignalP"/>
    </source>
</evidence>
<protein>
    <submittedName>
        <fullName evidence="2">Uncharacterized protein</fullName>
    </submittedName>
</protein>
<name>A0A8S0V435_OLEEU</name>
<comment type="caution">
    <text evidence="2">The sequence shown here is derived from an EMBL/GenBank/DDBJ whole genome shotgun (WGS) entry which is preliminary data.</text>
</comment>
<keyword evidence="3" id="KW-1185">Reference proteome</keyword>
<dbReference type="EMBL" id="CACTIH010009144">
    <property type="protein sequence ID" value="CAA3025842.1"/>
    <property type="molecule type" value="Genomic_DNA"/>
</dbReference>
<evidence type="ECO:0000313" key="3">
    <source>
        <dbReference type="Proteomes" id="UP000594638"/>
    </source>
</evidence>
<reference evidence="2 3" key="1">
    <citation type="submission" date="2019-12" db="EMBL/GenBank/DDBJ databases">
        <authorList>
            <person name="Alioto T."/>
            <person name="Alioto T."/>
            <person name="Gomez Garrido J."/>
        </authorList>
    </citation>
    <scope>NUCLEOTIDE SEQUENCE [LARGE SCALE GENOMIC DNA]</scope>
</reference>
<dbReference type="Proteomes" id="UP000594638">
    <property type="component" value="Unassembled WGS sequence"/>
</dbReference>
<feature type="signal peptide" evidence="1">
    <location>
        <begin position="1"/>
        <end position="23"/>
    </location>
</feature>
<gene>
    <name evidence="2" type="ORF">OLEA9_A016796</name>
</gene>
<evidence type="ECO:0000313" key="2">
    <source>
        <dbReference type="EMBL" id="CAA3025842.1"/>
    </source>
</evidence>
<proteinExistence type="predicted"/>